<evidence type="ECO:0000313" key="3">
    <source>
        <dbReference type="EMBL" id="MBW4706735.1"/>
    </source>
</evidence>
<comment type="caution">
    <text evidence="3">The sequence shown here is derived from an EMBL/GenBank/DDBJ whole genome shotgun (WGS) entry which is preliminary data.</text>
</comment>
<evidence type="ECO:0000313" key="4">
    <source>
        <dbReference type="Proteomes" id="UP001138661"/>
    </source>
</evidence>
<dbReference type="AlphaFoldDB" id="A0A9X1FTB6"/>
<proteinExistence type="predicted"/>
<reference evidence="3" key="1">
    <citation type="submission" date="2021-07" db="EMBL/GenBank/DDBJ databases">
        <title>Roseobacter insulae sp. nov., isolated from a tidal flat.</title>
        <authorList>
            <person name="Park S."/>
            <person name="Yoon J.-H."/>
        </authorList>
    </citation>
    <scope>NUCLEOTIDE SEQUENCE</scope>
    <source>
        <strain evidence="3">YSTF-M11</strain>
    </source>
</reference>
<evidence type="ECO:0000256" key="1">
    <source>
        <dbReference type="PROSITE-ProRule" id="PRU00110"/>
    </source>
</evidence>
<dbReference type="InterPro" id="IPR008207">
    <property type="entry name" value="Sig_transdc_His_kin_Hpt_dom"/>
</dbReference>
<keyword evidence="1" id="KW-0597">Phosphoprotein</keyword>
<dbReference type="EMBL" id="JAHXDN010000001">
    <property type="protein sequence ID" value="MBW4706735.1"/>
    <property type="molecule type" value="Genomic_DNA"/>
</dbReference>
<dbReference type="Pfam" id="PF01627">
    <property type="entry name" value="Hpt"/>
    <property type="match status" value="1"/>
</dbReference>
<dbReference type="GO" id="GO:0000160">
    <property type="term" value="P:phosphorelay signal transduction system"/>
    <property type="evidence" value="ECO:0007669"/>
    <property type="project" value="InterPro"/>
</dbReference>
<protein>
    <submittedName>
        <fullName evidence="3">Hpt domain-containing protein</fullName>
    </submittedName>
</protein>
<dbReference type="Proteomes" id="UP001138661">
    <property type="component" value="Unassembled WGS sequence"/>
</dbReference>
<accession>A0A9X1FTB6</accession>
<sequence>MIDWERVATLREEVGAEDFDEVVELFLEEVDAAISELTAQQPCNDLEARLHFLKGSALSLGFQQFSGLCQVGETAVAHDPKAAVDVAEILASYESSRGVFLSEMGTRLAG</sequence>
<feature type="modified residue" description="Phosphohistidine" evidence="1">
    <location>
        <position position="51"/>
    </location>
</feature>
<feature type="domain" description="HPt" evidence="2">
    <location>
        <begin position="11"/>
        <end position="107"/>
    </location>
</feature>
<gene>
    <name evidence="3" type="ORF">KX928_02935</name>
</gene>
<organism evidence="3 4">
    <name type="scientific">Roseobacter insulae</name>
    <dbReference type="NCBI Taxonomy" id="2859783"/>
    <lineage>
        <taxon>Bacteria</taxon>
        <taxon>Pseudomonadati</taxon>
        <taxon>Pseudomonadota</taxon>
        <taxon>Alphaproteobacteria</taxon>
        <taxon>Rhodobacterales</taxon>
        <taxon>Roseobacteraceae</taxon>
        <taxon>Roseobacter</taxon>
    </lineage>
</organism>
<evidence type="ECO:0000259" key="2">
    <source>
        <dbReference type="PROSITE" id="PS50894"/>
    </source>
</evidence>
<name>A0A9X1FTB6_9RHOB</name>
<dbReference type="PROSITE" id="PS50894">
    <property type="entry name" value="HPT"/>
    <property type="match status" value="1"/>
</dbReference>
<keyword evidence="4" id="KW-1185">Reference proteome</keyword>
<dbReference type="RefSeq" id="WP_219498700.1">
    <property type="nucleotide sequence ID" value="NZ_JAHXDN010000001.1"/>
</dbReference>